<name>A0A7C5LDU1_CALS0</name>
<proteinExistence type="predicted"/>
<accession>A0A7C5LDU1</accession>
<sequence length="108" mass="12361">MVSKIEQAVEHLTKVENKLDELYEIAKFYRKELIDLASKEAEKLKARILEQAKANEDRLYSEEVSMAEEAAKEILAKGVWEANAVRKKADEMRAEAEKLVLDAILRGK</sequence>
<gene>
    <name evidence="2" type="ORF">ENM11_08155</name>
</gene>
<dbReference type="AlphaFoldDB" id="A0A7C5LDU1"/>
<evidence type="ECO:0000256" key="1">
    <source>
        <dbReference type="SAM" id="Coils"/>
    </source>
</evidence>
<dbReference type="EMBL" id="DRWN01000068">
    <property type="protein sequence ID" value="HHK69099.1"/>
    <property type="molecule type" value="Genomic_DNA"/>
</dbReference>
<dbReference type="Gene3D" id="1.20.5.2950">
    <property type="match status" value="1"/>
</dbReference>
<evidence type="ECO:0000313" key="2">
    <source>
        <dbReference type="EMBL" id="HHK69099.1"/>
    </source>
</evidence>
<keyword evidence="1" id="KW-0175">Coiled coil</keyword>
<feature type="coiled-coil region" evidence="1">
    <location>
        <begin position="5"/>
        <end position="54"/>
    </location>
</feature>
<reference evidence="2" key="1">
    <citation type="journal article" date="2020" name="mSystems">
        <title>Genome- and Community-Level Interaction Insights into Carbon Utilization and Element Cycling Functions of Hydrothermarchaeota in Hydrothermal Sediment.</title>
        <authorList>
            <person name="Zhou Z."/>
            <person name="Liu Y."/>
            <person name="Xu W."/>
            <person name="Pan J."/>
            <person name="Luo Z.H."/>
            <person name="Li M."/>
        </authorList>
    </citation>
    <scope>NUCLEOTIDE SEQUENCE [LARGE SCALE GENOMIC DNA]</scope>
    <source>
        <strain evidence="2">SpSt-1056</strain>
    </source>
</reference>
<comment type="caution">
    <text evidence="2">The sequence shown here is derived from an EMBL/GenBank/DDBJ whole genome shotgun (WGS) entry which is preliminary data.</text>
</comment>
<organism evidence="2">
    <name type="scientific">Caldiarchaeum subterraneum</name>
    <dbReference type="NCBI Taxonomy" id="311458"/>
    <lineage>
        <taxon>Archaea</taxon>
        <taxon>Nitrososphaerota</taxon>
        <taxon>Candidatus Caldarchaeales</taxon>
        <taxon>Candidatus Caldarchaeaceae</taxon>
        <taxon>Candidatus Caldarchaeum</taxon>
    </lineage>
</organism>
<protein>
    <submittedName>
        <fullName evidence="2">Uncharacterized protein</fullName>
    </submittedName>
</protein>